<comment type="function">
    <text evidence="8">Transfers an acetyl group from acetyl-CoA to L-homoserine, forming acetyl-L-homoserine.</text>
</comment>
<feature type="binding site" evidence="8">
    <location>
        <position position="249"/>
    </location>
    <ligand>
        <name>substrate</name>
    </ligand>
</feature>
<dbReference type="RefSeq" id="WP_062279733.1">
    <property type="nucleotide sequence ID" value="NZ_DF968181.1"/>
</dbReference>
<organism evidence="10">
    <name type="scientific">Flexilinea flocculi</name>
    <dbReference type="NCBI Taxonomy" id="1678840"/>
    <lineage>
        <taxon>Bacteria</taxon>
        <taxon>Bacillati</taxon>
        <taxon>Chloroflexota</taxon>
        <taxon>Anaerolineae</taxon>
        <taxon>Anaerolineales</taxon>
        <taxon>Anaerolineaceae</taxon>
        <taxon>Flexilinea</taxon>
    </lineage>
</organism>
<dbReference type="Gene3D" id="3.40.50.880">
    <property type="match status" value="1"/>
</dbReference>
<dbReference type="SUPFAM" id="SSF52317">
    <property type="entry name" value="Class I glutamine amidotransferase-like"/>
    <property type="match status" value="1"/>
</dbReference>
<dbReference type="Pfam" id="PF04204">
    <property type="entry name" value="HTS"/>
    <property type="match status" value="1"/>
</dbReference>
<feature type="binding site" evidence="8">
    <location>
        <position position="192"/>
    </location>
    <ligand>
        <name>substrate</name>
    </ligand>
</feature>
<feature type="site" description="Important for acyl-CoA specificity" evidence="8">
    <location>
        <position position="111"/>
    </location>
</feature>
<evidence type="ECO:0000256" key="3">
    <source>
        <dbReference type="ARBA" id="ARBA00022605"/>
    </source>
</evidence>
<dbReference type="PANTHER" id="PTHR20919:SF0">
    <property type="entry name" value="HOMOSERINE O-SUCCINYLTRANSFERASE"/>
    <property type="match status" value="1"/>
</dbReference>
<dbReference type="CDD" id="cd03131">
    <property type="entry name" value="GATase1_HTS"/>
    <property type="match status" value="1"/>
</dbReference>
<keyword evidence="3 8" id="KW-0028">Amino-acid biosynthesis</keyword>
<dbReference type="AlphaFoldDB" id="A0A0S7BJD2"/>
<protein>
    <recommendedName>
        <fullName evidence="8">Homoserine O-acetyltransferase</fullName>
        <shortName evidence="8">HAT</shortName>
        <ecNumber evidence="8">2.3.1.31</ecNumber>
    </recommendedName>
    <alternativeName>
        <fullName evidence="8">Homoserine transacetylase</fullName>
        <shortName evidence="8">HTA</shortName>
    </alternativeName>
</protein>
<dbReference type="GO" id="GO:0005737">
    <property type="term" value="C:cytoplasm"/>
    <property type="evidence" value="ECO:0007669"/>
    <property type="project" value="UniProtKB-SubCell"/>
</dbReference>
<dbReference type="UniPathway" id="UPA00051">
    <property type="reaction ID" value="UER00074"/>
</dbReference>
<evidence type="ECO:0000256" key="8">
    <source>
        <dbReference type="HAMAP-Rule" id="MF_00295"/>
    </source>
</evidence>
<keyword evidence="2 8" id="KW-0963">Cytoplasm</keyword>
<comment type="caution">
    <text evidence="8">Lacks conserved residue(s) required for the propagation of feature annotation.</text>
</comment>
<evidence type="ECO:0000256" key="4">
    <source>
        <dbReference type="ARBA" id="ARBA00022679"/>
    </source>
</evidence>
<dbReference type="GO" id="GO:0019281">
    <property type="term" value="P:L-methionine biosynthetic process from homoserine via O-succinyl-L-homoserine and cystathionine"/>
    <property type="evidence" value="ECO:0007669"/>
    <property type="project" value="InterPro"/>
</dbReference>
<feature type="site" description="Important for substrate specificity" evidence="8">
    <location>
        <position position="192"/>
    </location>
</feature>
<evidence type="ECO:0000256" key="5">
    <source>
        <dbReference type="ARBA" id="ARBA00023167"/>
    </source>
</evidence>
<evidence type="ECO:0000256" key="2">
    <source>
        <dbReference type="ARBA" id="ARBA00022490"/>
    </source>
</evidence>
<dbReference type="EC" id="2.3.1.31" evidence="8"/>
<dbReference type="EMBL" id="DF968181">
    <property type="protein sequence ID" value="GAP40444.1"/>
    <property type="molecule type" value="Genomic_DNA"/>
</dbReference>
<evidence type="ECO:0000313" key="11">
    <source>
        <dbReference type="Proteomes" id="UP000053370"/>
    </source>
</evidence>
<dbReference type="HAMAP" id="MF_00295">
    <property type="entry name" value="MetA_acyltransf"/>
    <property type="match status" value="1"/>
</dbReference>
<keyword evidence="6 8" id="KW-0012">Acyltransferase</keyword>
<dbReference type="GO" id="GO:0008899">
    <property type="term" value="F:homoserine O-succinyltransferase activity"/>
    <property type="evidence" value="ECO:0007669"/>
    <property type="project" value="UniProtKB-UniRule"/>
</dbReference>
<dbReference type="Proteomes" id="UP000053370">
    <property type="component" value="Unassembled WGS sequence"/>
</dbReference>
<comment type="catalytic activity">
    <reaction evidence="7 8">
        <text>L-homoserine + acetyl-CoA = O-acetyl-L-homoserine + CoA</text>
        <dbReference type="Rhea" id="RHEA:13701"/>
        <dbReference type="ChEBI" id="CHEBI:57287"/>
        <dbReference type="ChEBI" id="CHEBI:57288"/>
        <dbReference type="ChEBI" id="CHEBI:57476"/>
        <dbReference type="ChEBI" id="CHEBI:57716"/>
        <dbReference type="EC" id="2.3.1.31"/>
    </reaction>
</comment>
<evidence type="ECO:0000256" key="9">
    <source>
        <dbReference type="PIRSR" id="PIRSR000450-1"/>
    </source>
</evidence>
<name>A0A0S7BJD2_9CHLR</name>
<keyword evidence="5 8" id="KW-0486">Methionine biosynthesis</keyword>
<feature type="active site" description="Acyl-thioester intermediate" evidence="8 9">
    <location>
        <position position="142"/>
    </location>
</feature>
<evidence type="ECO:0000256" key="1">
    <source>
        <dbReference type="ARBA" id="ARBA00004496"/>
    </source>
</evidence>
<sequence length="305" mass="35356">MPITIPDNHPAAERLENENIFVMNGQRAIHQDIRPLKILILNLMPTKMETEVQLLRLLSNTPLQVDIEFLQAATHVSKNTSPEYLNLFYKSFDQVSGNKFDGFIITGAPVENMPFEAVDYWDELCMLMDWSRVNVYSTLHICWGAQAALYHHYGINKYPRQSKISGIYTHRPIVNNHPLMRGFDEIFYMPHSRYTEVRQSDIESCPDLEILAISDIAGVAISASKDGRQFFIQGHTEYDRLTLAKEYERDVKLGLNPDIPENYYPGNSPKAVPMMYWRSHANLLFSNWLNYYVYQQTPYDITAIH</sequence>
<reference evidence="10" key="1">
    <citation type="journal article" date="2015" name="Genome Announc.">
        <title>Draft Genome Sequence of Anaerolineae Strain TC1, a Novel Isolate from a Methanogenic Wastewater Treatment System.</title>
        <authorList>
            <person name="Matsuura N."/>
            <person name="Tourlousse D.M."/>
            <person name="Sun L."/>
            <person name="Toyonaga M."/>
            <person name="Kuroda K."/>
            <person name="Ohashi A."/>
            <person name="Cruz R."/>
            <person name="Yamaguchi T."/>
            <person name="Sekiguchi Y."/>
        </authorList>
    </citation>
    <scope>NUCLEOTIDE SEQUENCE [LARGE SCALE GENOMIC DNA]</scope>
    <source>
        <strain evidence="10">TC1</strain>
    </source>
</reference>
<feature type="binding site" evidence="8">
    <location>
        <position position="163"/>
    </location>
    <ligand>
        <name>substrate</name>
    </ligand>
</feature>
<keyword evidence="4 8" id="KW-0808">Transferase</keyword>
<evidence type="ECO:0000256" key="6">
    <source>
        <dbReference type="ARBA" id="ARBA00023315"/>
    </source>
</evidence>
<feature type="active site" description="Proton acceptor" evidence="8">
    <location>
        <position position="235"/>
    </location>
</feature>
<comment type="similarity">
    <text evidence="8">Belongs to the MetA family.</text>
</comment>
<gene>
    <name evidence="8" type="primary">metAA</name>
    <name evidence="10" type="ORF">ATC1_13420</name>
</gene>
<accession>A0A0S7BJD2</accession>
<dbReference type="InterPro" id="IPR029062">
    <property type="entry name" value="Class_I_gatase-like"/>
</dbReference>
<dbReference type="PATRIC" id="fig|1678840.3.peg.1695"/>
<evidence type="ECO:0000313" key="10">
    <source>
        <dbReference type="EMBL" id="GAP40444.1"/>
    </source>
</evidence>
<dbReference type="InterPro" id="IPR033752">
    <property type="entry name" value="MetA_family"/>
</dbReference>
<dbReference type="GO" id="GO:0004414">
    <property type="term" value="F:homoserine O-acetyltransferase activity"/>
    <property type="evidence" value="ECO:0007669"/>
    <property type="project" value="UniProtKB-EC"/>
</dbReference>
<dbReference type="FunFam" id="3.40.50.880:FF:000004">
    <property type="entry name" value="Homoserine O-succinyltransferase"/>
    <property type="match status" value="1"/>
</dbReference>
<comment type="pathway">
    <text evidence="8">Amino-acid biosynthesis; L-methionine biosynthesis via de novo pathway; O-acetyl-L-homoserine from L-homoserine: step 1/1.</text>
</comment>
<dbReference type="InterPro" id="IPR005697">
    <property type="entry name" value="HST_MetA"/>
</dbReference>
<dbReference type="STRING" id="1678840.ATC1_13420"/>
<dbReference type="NCBIfam" id="TIGR01001">
    <property type="entry name" value="metA"/>
    <property type="match status" value="1"/>
</dbReference>
<evidence type="ECO:0000256" key="7">
    <source>
        <dbReference type="ARBA" id="ARBA00049043"/>
    </source>
</evidence>
<keyword evidence="11" id="KW-1185">Reference proteome</keyword>
<comment type="subcellular location">
    <subcellularLocation>
        <location evidence="1 8">Cytoplasm</location>
    </subcellularLocation>
</comment>
<feature type="active site" evidence="8">
    <location>
        <position position="237"/>
    </location>
</feature>
<dbReference type="PIRSF" id="PIRSF000450">
    <property type="entry name" value="H_ser_succinyltr"/>
    <property type="match status" value="1"/>
</dbReference>
<proteinExistence type="inferred from homology"/>
<dbReference type="PANTHER" id="PTHR20919">
    <property type="entry name" value="HOMOSERINE O-SUCCINYLTRANSFERASE"/>
    <property type="match status" value="1"/>
</dbReference>
<dbReference type="OrthoDB" id="9772423at2"/>